<dbReference type="EMBL" id="LS483476">
    <property type="protein sequence ID" value="SQI59402.1"/>
    <property type="molecule type" value="Genomic_DNA"/>
</dbReference>
<comment type="similarity">
    <text evidence="1">Belongs to the ABC transporter superfamily.</text>
</comment>
<dbReference type="PROSITE" id="PS50893">
    <property type="entry name" value="ABC_TRANSPORTER_2"/>
    <property type="match status" value="1"/>
</dbReference>
<gene>
    <name evidence="6" type="primary">cbiO_3</name>
    <name evidence="6" type="ORF">NCTC4824_02358</name>
</gene>
<dbReference type="PANTHER" id="PTHR42711">
    <property type="entry name" value="ABC TRANSPORTER ATP-BINDING PROTEIN"/>
    <property type="match status" value="1"/>
</dbReference>
<dbReference type="RefSeq" id="WP_066138855.1">
    <property type="nucleotide sequence ID" value="NZ_CBCSGM010000001.1"/>
</dbReference>
<evidence type="ECO:0000256" key="4">
    <source>
        <dbReference type="ARBA" id="ARBA00022840"/>
    </source>
</evidence>
<keyword evidence="7" id="KW-1185">Reference proteome</keyword>
<keyword evidence="2" id="KW-0813">Transport</keyword>
<name>A0A2X4WL18_LEDLE</name>
<keyword evidence="3" id="KW-0547">Nucleotide-binding</keyword>
<protein>
    <submittedName>
        <fullName evidence="6">ABC transporter ATP-binding protein</fullName>
        <ecNumber evidence="6">3.6.3.-</ecNumber>
    </submittedName>
</protein>
<organism evidence="6 7">
    <name type="scientific">Lederbergia lenta</name>
    <name type="common">Bacillus lentus</name>
    <dbReference type="NCBI Taxonomy" id="1467"/>
    <lineage>
        <taxon>Bacteria</taxon>
        <taxon>Bacillati</taxon>
        <taxon>Bacillota</taxon>
        <taxon>Bacilli</taxon>
        <taxon>Bacillales</taxon>
        <taxon>Bacillaceae</taxon>
        <taxon>Lederbergia</taxon>
    </lineage>
</organism>
<dbReference type="Proteomes" id="UP000249134">
    <property type="component" value="Chromosome 1"/>
</dbReference>
<reference evidence="6 7" key="1">
    <citation type="submission" date="2018-06" db="EMBL/GenBank/DDBJ databases">
        <authorList>
            <consortium name="Pathogen Informatics"/>
            <person name="Doyle S."/>
        </authorList>
    </citation>
    <scope>NUCLEOTIDE SEQUENCE [LARGE SCALE GENOMIC DNA]</scope>
    <source>
        <strain evidence="6 7">NCTC4824</strain>
    </source>
</reference>
<accession>A0A2X4WL18</accession>
<evidence type="ECO:0000256" key="3">
    <source>
        <dbReference type="ARBA" id="ARBA00022741"/>
    </source>
</evidence>
<evidence type="ECO:0000313" key="6">
    <source>
        <dbReference type="EMBL" id="SQI59402.1"/>
    </source>
</evidence>
<dbReference type="EC" id="3.6.3.-" evidence="6"/>
<sequence length="270" mass="30953">MNDVIFEAVNISKKIDGYLILENITFQIEEFSALAIRGKNGSGKSTLLKILAGIYEPTSGKIIRHNKKIAYVPEHFPVNLRFKLKEYLFLIASVYGFSKSQSKSMLTEYIQMFELEPFLNTPLKQCSKGTKQKVNLIQALVMKPDILLLDEPLTGLDTASQHTLIQIIEKLFKKVTIIFTTHEELMIEKLANQILDVETGEISLNTKQRKRFIKILFNDKEIFKEMDLLNARYKGSTAYLTVDASLSDQLLIELLNKKCTVLEVREMREV</sequence>
<dbReference type="InterPro" id="IPR050763">
    <property type="entry name" value="ABC_transporter_ATP-binding"/>
</dbReference>
<proteinExistence type="inferred from homology"/>
<keyword evidence="6" id="KW-0378">Hydrolase</keyword>
<keyword evidence="4 6" id="KW-0067">ATP-binding</keyword>
<dbReference type="InterPro" id="IPR027417">
    <property type="entry name" value="P-loop_NTPase"/>
</dbReference>
<evidence type="ECO:0000259" key="5">
    <source>
        <dbReference type="PROSITE" id="PS50893"/>
    </source>
</evidence>
<evidence type="ECO:0000313" key="7">
    <source>
        <dbReference type="Proteomes" id="UP000249134"/>
    </source>
</evidence>
<dbReference type="GO" id="GO:0016887">
    <property type="term" value="F:ATP hydrolysis activity"/>
    <property type="evidence" value="ECO:0007669"/>
    <property type="project" value="InterPro"/>
</dbReference>
<dbReference type="SMART" id="SM00382">
    <property type="entry name" value="AAA"/>
    <property type="match status" value="1"/>
</dbReference>
<dbReference type="Gene3D" id="3.40.50.300">
    <property type="entry name" value="P-loop containing nucleotide triphosphate hydrolases"/>
    <property type="match status" value="1"/>
</dbReference>
<dbReference type="STRING" id="1348624.GCA_001591545_01409"/>
<dbReference type="InterPro" id="IPR003439">
    <property type="entry name" value="ABC_transporter-like_ATP-bd"/>
</dbReference>
<dbReference type="Pfam" id="PF00005">
    <property type="entry name" value="ABC_tran"/>
    <property type="match status" value="1"/>
</dbReference>
<evidence type="ECO:0000256" key="2">
    <source>
        <dbReference type="ARBA" id="ARBA00022448"/>
    </source>
</evidence>
<dbReference type="PANTHER" id="PTHR42711:SF5">
    <property type="entry name" value="ABC TRANSPORTER ATP-BINDING PROTEIN NATA"/>
    <property type="match status" value="1"/>
</dbReference>
<feature type="domain" description="ABC transporter" evidence="5">
    <location>
        <begin position="6"/>
        <end position="224"/>
    </location>
</feature>
<evidence type="ECO:0000256" key="1">
    <source>
        <dbReference type="ARBA" id="ARBA00005417"/>
    </source>
</evidence>
<dbReference type="KEGG" id="blen:NCTC4824_02358"/>
<dbReference type="AlphaFoldDB" id="A0A2X4WL18"/>
<dbReference type="SUPFAM" id="SSF52540">
    <property type="entry name" value="P-loop containing nucleoside triphosphate hydrolases"/>
    <property type="match status" value="1"/>
</dbReference>
<dbReference type="InterPro" id="IPR003593">
    <property type="entry name" value="AAA+_ATPase"/>
</dbReference>
<dbReference type="CDD" id="cd03230">
    <property type="entry name" value="ABC_DR_subfamily_A"/>
    <property type="match status" value="1"/>
</dbReference>
<dbReference type="GO" id="GO:0005524">
    <property type="term" value="F:ATP binding"/>
    <property type="evidence" value="ECO:0007669"/>
    <property type="project" value="UniProtKB-KW"/>
</dbReference>